<dbReference type="Gene3D" id="2.130.10.10">
    <property type="entry name" value="YVTN repeat-like/Quinoprotein amine dehydrogenase"/>
    <property type="match status" value="1"/>
</dbReference>
<keyword evidence="2" id="KW-0732">Signal</keyword>
<dbReference type="SUPFAM" id="SSF110296">
    <property type="entry name" value="Oligoxyloglucan reducing end-specific cellobiohydrolase"/>
    <property type="match status" value="2"/>
</dbReference>
<feature type="compositionally biased region" description="Polar residues" evidence="1">
    <location>
        <begin position="80"/>
        <end position="92"/>
    </location>
</feature>
<keyword evidence="4" id="KW-1185">Reference proteome</keyword>
<feature type="compositionally biased region" description="Low complexity" evidence="1">
    <location>
        <begin position="25"/>
        <end position="79"/>
    </location>
</feature>
<feature type="chain" id="PRO_5045445997" description="Photosynthesis system II assembly factor Ycf48/Hcf136-like domain-containing protein" evidence="2">
    <location>
        <begin position="24"/>
        <end position="420"/>
    </location>
</feature>
<dbReference type="EMBL" id="JAMQCR010000003">
    <property type="protein sequence ID" value="MCM2535945.1"/>
    <property type="molecule type" value="Genomic_DNA"/>
</dbReference>
<dbReference type="InterPro" id="IPR015943">
    <property type="entry name" value="WD40/YVTN_repeat-like_dom_sf"/>
</dbReference>
<reference evidence="3 4" key="1">
    <citation type="submission" date="2022-06" db="EMBL/GenBank/DDBJ databases">
        <authorList>
            <person name="Jeon C.O."/>
        </authorList>
    </citation>
    <scope>NUCLEOTIDE SEQUENCE [LARGE SCALE GENOMIC DNA]</scope>
    <source>
        <strain evidence="3 4">KCTC 13943</strain>
    </source>
</reference>
<gene>
    <name evidence="3" type="ORF">NDK43_31210</name>
</gene>
<feature type="region of interest" description="Disordered" evidence="1">
    <location>
        <begin position="25"/>
        <end position="92"/>
    </location>
</feature>
<evidence type="ECO:0000256" key="1">
    <source>
        <dbReference type="SAM" id="MobiDB-lite"/>
    </source>
</evidence>
<sequence length="420" mass="44529">MLKNKILMMVLGLSLILAGCSSANNQKASQSSHGTTASNKQSNQQTSNSDSSANNTNVGSSSSTGTSTNSSNTTSNSSTLPETNTAEQSNTIDRSTVTAVRLADFNTGWVGGNGWIAKTITSGKNWKIVYQGSGTVQQIFALNHSDVWAILNQGSNNGKLLQSSDGGQHWALIGTTPNKAYLHFTSKTTAISGNIYSQDGGKTWYSLPIPKDMVGDAYFHDVKNGWAVTQSNNVFYVKRTIDGGKSWNTVMTKNLSSPLAGAMIRSAGTNDAWIELIGGTGMTQTSYSVFHTTDGGNSWNTVIANSTAGGGPAPGFNQDYNKGPINKGSKPGPLYVVNPQVAFMGGSCPACDNPNSIGWTKDAGKTWVNSNVTLAGYGDAYLAISDASHGWWITTENTKPSVMYTTSDGGIHWNQVHIFR</sequence>
<protein>
    <recommendedName>
        <fullName evidence="5">Photosynthesis system II assembly factor Ycf48/Hcf136-like domain-containing protein</fullName>
    </recommendedName>
</protein>
<evidence type="ECO:0000313" key="3">
    <source>
        <dbReference type="EMBL" id="MCM2535945.1"/>
    </source>
</evidence>
<evidence type="ECO:0008006" key="5">
    <source>
        <dbReference type="Google" id="ProtNLM"/>
    </source>
</evidence>
<comment type="caution">
    <text evidence="3">The sequence shown here is derived from an EMBL/GenBank/DDBJ whole genome shotgun (WGS) entry which is preliminary data.</text>
</comment>
<proteinExistence type="predicted"/>
<organism evidence="3 4">
    <name type="scientific">Neobacillus pocheonensis</name>
    <dbReference type="NCBI Taxonomy" id="363869"/>
    <lineage>
        <taxon>Bacteria</taxon>
        <taxon>Bacillati</taxon>
        <taxon>Bacillota</taxon>
        <taxon>Bacilli</taxon>
        <taxon>Bacillales</taxon>
        <taxon>Bacillaceae</taxon>
        <taxon>Neobacillus</taxon>
    </lineage>
</organism>
<accession>A0ABT0WJU1</accession>
<evidence type="ECO:0000313" key="4">
    <source>
        <dbReference type="Proteomes" id="UP001523262"/>
    </source>
</evidence>
<name>A0ABT0WJU1_9BACI</name>
<dbReference type="Proteomes" id="UP001523262">
    <property type="component" value="Unassembled WGS sequence"/>
</dbReference>
<evidence type="ECO:0000256" key="2">
    <source>
        <dbReference type="SAM" id="SignalP"/>
    </source>
</evidence>
<dbReference type="PROSITE" id="PS51257">
    <property type="entry name" value="PROKAR_LIPOPROTEIN"/>
    <property type="match status" value="1"/>
</dbReference>
<feature type="signal peptide" evidence="2">
    <location>
        <begin position="1"/>
        <end position="23"/>
    </location>
</feature>